<keyword evidence="7" id="KW-1185">Reference proteome</keyword>
<reference evidence="6" key="1">
    <citation type="journal article" date="2020" name="bioRxiv">
        <title>Hybrid origin of Populus tomentosa Carr. identified through genome sequencing and phylogenomic analysis.</title>
        <authorList>
            <person name="An X."/>
            <person name="Gao K."/>
            <person name="Chen Z."/>
            <person name="Li J."/>
            <person name="Yang X."/>
            <person name="Yang X."/>
            <person name="Zhou J."/>
            <person name="Guo T."/>
            <person name="Zhao T."/>
            <person name="Huang S."/>
            <person name="Miao D."/>
            <person name="Khan W.U."/>
            <person name="Rao P."/>
            <person name="Ye M."/>
            <person name="Lei B."/>
            <person name="Liao W."/>
            <person name="Wang J."/>
            <person name="Ji L."/>
            <person name="Li Y."/>
            <person name="Guo B."/>
            <person name="Mustafa N.S."/>
            <person name="Li S."/>
            <person name="Yun Q."/>
            <person name="Keller S.R."/>
            <person name="Mao J."/>
            <person name="Zhang R."/>
            <person name="Strauss S.H."/>
        </authorList>
    </citation>
    <scope>NUCLEOTIDE SEQUENCE</scope>
    <source>
        <strain evidence="6">GM15</strain>
        <tissue evidence="6">Leaf</tissue>
    </source>
</reference>
<feature type="binding site" evidence="5">
    <location>
        <position position="379"/>
    </location>
    <ligand>
        <name>Fe cation</name>
        <dbReference type="ChEBI" id="CHEBI:24875"/>
        <note>catalytic</note>
    </ligand>
</feature>
<protein>
    <submittedName>
        <fullName evidence="6">Uncharacterized protein</fullName>
    </submittedName>
</protein>
<organism evidence="6 7">
    <name type="scientific">Populus tomentosa</name>
    <name type="common">Chinese white poplar</name>
    <dbReference type="NCBI Taxonomy" id="118781"/>
    <lineage>
        <taxon>Eukaryota</taxon>
        <taxon>Viridiplantae</taxon>
        <taxon>Streptophyta</taxon>
        <taxon>Embryophyta</taxon>
        <taxon>Tracheophyta</taxon>
        <taxon>Spermatophyta</taxon>
        <taxon>Magnoliopsida</taxon>
        <taxon>eudicotyledons</taxon>
        <taxon>Gunneridae</taxon>
        <taxon>Pentapetalae</taxon>
        <taxon>rosids</taxon>
        <taxon>fabids</taxon>
        <taxon>Malpighiales</taxon>
        <taxon>Salicaceae</taxon>
        <taxon>Saliceae</taxon>
        <taxon>Populus</taxon>
    </lineage>
</organism>
<dbReference type="GO" id="GO:0016121">
    <property type="term" value="P:carotene catabolic process"/>
    <property type="evidence" value="ECO:0007669"/>
    <property type="project" value="TreeGrafter"/>
</dbReference>
<keyword evidence="3" id="KW-0223">Dioxygenase</keyword>
<dbReference type="Pfam" id="PF03055">
    <property type="entry name" value="RPE65"/>
    <property type="match status" value="3"/>
</dbReference>
<dbReference type="PANTHER" id="PTHR10543:SF149">
    <property type="entry name" value="DIOXYGENASE, PUTATIVE-RELATED"/>
    <property type="match status" value="1"/>
</dbReference>
<gene>
    <name evidence="6" type="ORF">POTOM_024099</name>
</gene>
<dbReference type="InterPro" id="IPR004294">
    <property type="entry name" value="Carotenoid_Oase"/>
</dbReference>
<comment type="similarity">
    <text evidence="1">Belongs to the carotenoid oxygenase family.</text>
</comment>
<keyword evidence="2 5" id="KW-0479">Metal-binding</keyword>
<accession>A0A8X7ZNI7</accession>
<dbReference type="Proteomes" id="UP000886885">
    <property type="component" value="Chromosome 6A"/>
</dbReference>
<feature type="binding site" evidence="5">
    <location>
        <position position="598"/>
    </location>
    <ligand>
        <name>Fe cation</name>
        <dbReference type="ChEBI" id="CHEBI:24875"/>
        <note>catalytic</note>
    </ligand>
</feature>
<evidence type="ECO:0000313" key="7">
    <source>
        <dbReference type="Proteomes" id="UP000886885"/>
    </source>
</evidence>
<comment type="caution">
    <text evidence="6">The sequence shown here is derived from an EMBL/GenBank/DDBJ whole genome shotgun (WGS) entry which is preliminary data.</text>
</comment>
<evidence type="ECO:0000256" key="2">
    <source>
        <dbReference type="ARBA" id="ARBA00022723"/>
    </source>
</evidence>
<proteinExistence type="inferred from homology"/>
<evidence type="ECO:0000313" key="6">
    <source>
        <dbReference type="EMBL" id="KAG6772681.1"/>
    </source>
</evidence>
<dbReference type="PANTHER" id="PTHR10543">
    <property type="entry name" value="BETA-CAROTENE DIOXYGENASE"/>
    <property type="match status" value="1"/>
</dbReference>
<dbReference type="AlphaFoldDB" id="A0A8X7ZNI7"/>
<dbReference type="GO" id="GO:0010436">
    <property type="term" value="F:carotenoid dioxygenase activity"/>
    <property type="evidence" value="ECO:0007669"/>
    <property type="project" value="TreeGrafter"/>
</dbReference>
<dbReference type="GO" id="GO:0046872">
    <property type="term" value="F:metal ion binding"/>
    <property type="evidence" value="ECO:0007669"/>
    <property type="project" value="UniProtKB-KW"/>
</dbReference>
<evidence type="ECO:0000256" key="5">
    <source>
        <dbReference type="PIRSR" id="PIRSR604294-1"/>
    </source>
</evidence>
<keyword evidence="3" id="KW-0560">Oxidoreductase</keyword>
<feature type="binding site" evidence="5">
    <location>
        <position position="336"/>
    </location>
    <ligand>
        <name>Fe cation</name>
        <dbReference type="ChEBI" id="CHEBI:24875"/>
        <note>catalytic</note>
    </ligand>
</feature>
<dbReference type="EMBL" id="JAAWWB010000011">
    <property type="protein sequence ID" value="KAG6772681.1"/>
    <property type="molecule type" value="Genomic_DNA"/>
</dbReference>
<evidence type="ECO:0000256" key="1">
    <source>
        <dbReference type="ARBA" id="ARBA00006787"/>
    </source>
</evidence>
<dbReference type="GO" id="GO:0009570">
    <property type="term" value="C:chloroplast stroma"/>
    <property type="evidence" value="ECO:0007669"/>
    <property type="project" value="TreeGrafter"/>
</dbReference>
<sequence length="1226" mass="138360">MLNNRYKISCAYVANLSLREDELRMTNTSTMAFHVNCSVQRRPSLFQNIDRFKTSLSSSCKPLLKELKQLSMQLEVSQSIKNASVKLLDAFVDSMFQFADQPILPSQSNFAPVDELNEPFVITSMEGKIPDDFPEGVYIRNGPNPLFGGLKSTTSMFGKTGHIWIEGEGMLHALYFDKESDIGSWTVVYNSRHVETETFKVERKRKKPSFLPAIEGSSPAILMACLLNMLRFGKVNKDLSNTNVFEHSGKFYSIAENHLPQEIDIFSLQNLGDWDINGTWHRPFTAHPKTAPATGELVVFGVDAIKPYMEVGVVSADGKRLVHKVDLKLNRCPLSHDMGVTERLIKFDNEDYARIGIMPRYGDVDSVRWFEVEPNCTFHILNCFEEGVEVVVRGCRSLESIISKSYGMDLEESEWVSGRLRSKEHVEQNTTPSSNDELLFSRSYEWRLNMETGEVNERNLTGTELCMEFPMINPGLNGLKNKFGYTQIVHEPASSSSGMPKFGGLAKLYFDETSSKEGEQSEGHIKVEYHEFEGNTFCTGSAFVPKEGGLEEDDGWIITFVHDEDTKTSKVYIIDTKNFTSEPVAKITLPCRVPYGFHGAFMPVPIHKFCRGRRGNEMARGKVLKMGEGRRLAFVGWELGFFGGAAPGRKQKSLVNCSTESRPSLSENIDRFTTRFSSSYKPLLKELQQLPAQREVFKNIKNASAKLLDAFVDSTFKFADQRVLPSQSNFLPVDELNEPFVITSIEGKIPDDFPEGVFIRNGPNPLFGGLKSTTSIFGKTGHIWIEGEGMLHALYFDKDSDGGSRTVLYKNKHVETETFKFEKRRNKPSFIPAIDGSPPAIFLASMFNMLRFGKVNKDLSNTNVFEHSGKFYSIAENHLPQEIDIFSLQNLGDWDINGTWHRPFTAHPKTAPGTGELVVFGVDAIKPYLEVGVVSADGKRLVHRADLKLDRCTLLHDIGVTERQYEKEKYARIGVMPRYGNAESTRWFEVEPNCIFHILNCFEEGDEVVVWGCRSLDSIISESYGMDLDKSEWISGRLRSRGPVQQYTTFSSNDELLFSRFYEWRLNMKTGEVTERNLTGTKFSLEFPMINPSFSGFKNKFGYTQMVHKPASISSGMPKFGGLAKLYFDETSSKEGEQSGGHIKVEYHEFEGNTFCTGSAFVPKEGGVEEDDGWIITFVHDEDTKTSKVYIIDTKNFTSEPVAKITLPCRVPYGFHGAFMPVPIHK</sequence>
<feature type="binding site" evidence="5">
    <location>
        <position position="287"/>
    </location>
    <ligand>
        <name>Fe cation</name>
        <dbReference type="ChEBI" id="CHEBI:24875"/>
        <note>catalytic</note>
    </ligand>
</feature>
<keyword evidence="4 5" id="KW-0408">Iron</keyword>
<name>A0A8X7ZNI7_POPTO</name>
<evidence type="ECO:0000256" key="4">
    <source>
        <dbReference type="ARBA" id="ARBA00023004"/>
    </source>
</evidence>
<dbReference type="OrthoDB" id="1069523at2759"/>
<evidence type="ECO:0000256" key="3">
    <source>
        <dbReference type="ARBA" id="ARBA00022964"/>
    </source>
</evidence>
<comment type="cofactor">
    <cofactor evidence="5">
        <name>Fe(2+)</name>
        <dbReference type="ChEBI" id="CHEBI:29033"/>
    </cofactor>
    <text evidence="5">Binds 1 Fe(2+) ion per subunit.</text>
</comment>